<dbReference type="GO" id="GO:0005654">
    <property type="term" value="C:nucleoplasm"/>
    <property type="evidence" value="ECO:0007669"/>
    <property type="project" value="UniProtKB-SubCell"/>
</dbReference>
<dbReference type="HAMAP" id="MF_03046">
    <property type="entry name" value="ENY2_Sus1"/>
    <property type="match status" value="1"/>
</dbReference>
<sequence>MTTDANNNLVNLKAQIQQYLVESGNYEKISNDLNKRLLAEGWMESVKKLTLDEINVNDSTKFPQILKNVEPEAINMVSDTTKNEVIEQIKFFLNEVFNTEQ</sequence>
<dbReference type="Proteomes" id="UP000005666">
    <property type="component" value="Chromosome 13"/>
</dbReference>
<keyword evidence="3" id="KW-0539">Nucleus</keyword>
<evidence type="ECO:0000256" key="3">
    <source>
        <dbReference type="HAMAP-Rule" id="MF_03046"/>
    </source>
</evidence>
<dbReference type="GO" id="GO:0015031">
    <property type="term" value="P:protein transport"/>
    <property type="evidence" value="ECO:0007669"/>
    <property type="project" value="UniProtKB-KW"/>
</dbReference>
<proteinExistence type="inferred from homology"/>
<evidence type="ECO:0000256" key="1">
    <source>
        <dbReference type="ARBA" id="ARBA00022853"/>
    </source>
</evidence>
<accession>G8C0M2</accession>
<dbReference type="GO" id="GO:0071819">
    <property type="term" value="C:DUBm complex"/>
    <property type="evidence" value="ECO:0007669"/>
    <property type="project" value="UniProtKB-UniRule"/>
</dbReference>
<dbReference type="AlphaFoldDB" id="G8C0M2"/>
<dbReference type="GO" id="GO:0006325">
    <property type="term" value="P:chromatin organization"/>
    <property type="evidence" value="ECO:0007669"/>
    <property type="project" value="UniProtKB-KW"/>
</dbReference>
<keyword evidence="3" id="KW-0509">mRNA transport</keyword>
<keyword evidence="3" id="KW-0813">Transport</keyword>
<evidence type="ECO:0000256" key="2">
    <source>
        <dbReference type="ARBA" id="ARBA00023010"/>
    </source>
</evidence>
<dbReference type="GO" id="GO:0046695">
    <property type="term" value="C:SLIK (SAGA-like) complex"/>
    <property type="evidence" value="ECO:0007669"/>
    <property type="project" value="EnsemblFungi"/>
</dbReference>
<dbReference type="GO" id="GO:0045944">
    <property type="term" value="P:positive regulation of transcription by RNA polymerase II"/>
    <property type="evidence" value="ECO:0007669"/>
    <property type="project" value="EnsemblFungi"/>
</dbReference>
<name>G8C0M2_TETPH</name>
<dbReference type="GO" id="GO:0003713">
    <property type="term" value="F:transcription coactivator activity"/>
    <property type="evidence" value="ECO:0007669"/>
    <property type="project" value="UniProtKB-UniRule"/>
</dbReference>
<keyword evidence="3" id="KW-0010">Activator</keyword>
<reference evidence="4 5" key="1">
    <citation type="journal article" date="2011" name="Proc. Natl. Acad. Sci. U.S.A.">
        <title>Evolutionary erosion of yeast sex chromosomes by mating-type switching accidents.</title>
        <authorList>
            <person name="Gordon J.L."/>
            <person name="Armisen D."/>
            <person name="Proux-Wera E."/>
            <person name="Oheigeartaigh S.S."/>
            <person name="Byrne K.P."/>
            <person name="Wolfe K.H."/>
        </authorList>
    </citation>
    <scope>NUCLEOTIDE SEQUENCE [LARGE SCALE GENOMIC DNA]</scope>
    <source>
        <strain evidence="5">ATCC 24235 / CBS 4417 / NBRC 1672 / NRRL Y-8282 / UCD 70-5</strain>
    </source>
</reference>
<dbReference type="Gene3D" id="1.10.246.140">
    <property type="match status" value="1"/>
</dbReference>
<dbReference type="GO" id="GO:0003682">
    <property type="term" value="F:chromatin binding"/>
    <property type="evidence" value="ECO:0007669"/>
    <property type="project" value="EnsemblFungi"/>
</dbReference>
<dbReference type="eggNOG" id="ENOG502S9WJ">
    <property type="taxonomic scope" value="Eukaryota"/>
</dbReference>
<keyword evidence="3" id="KW-0653">Protein transport</keyword>
<dbReference type="PANTHER" id="PTHR12514">
    <property type="entry name" value="ENHANCER OF YELLOW 2 TRANSCRIPTION FACTOR"/>
    <property type="match status" value="1"/>
</dbReference>
<dbReference type="GO" id="GO:0032880">
    <property type="term" value="P:regulation of protein localization"/>
    <property type="evidence" value="ECO:0007669"/>
    <property type="project" value="EnsemblFungi"/>
</dbReference>
<keyword evidence="3" id="KW-0804">Transcription</keyword>
<dbReference type="RefSeq" id="XP_003688171.1">
    <property type="nucleotide sequence ID" value="XM_003688123.1"/>
</dbReference>
<comment type="subcellular location">
    <subcellularLocation>
        <location evidence="3">Nucleus</location>
        <location evidence="3">Nucleoplasm</location>
    </subcellularLocation>
    <subcellularLocation>
        <location evidence="3">Cytoplasm</location>
        <location evidence="3">P-body</location>
    </subcellularLocation>
</comment>
<dbReference type="InterPro" id="IPR038212">
    <property type="entry name" value="TF_EnY2_sf"/>
</dbReference>
<dbReference type="GO" id="GO:0008047">
    <property type="term" value="F:enzyme activator activity"/>
    <property type="evidence" value="ECO:0007669"/>
    <property type="project" value="EnsemblFungi"/>
</dbReference>
<dbReference type="OMA" id="YESGWFD"/>
<dbReference type="OrthoDB" id="6221744at2759"/>
<keyword evidence="1 3" id="KW-0156">Chromatin regulator</keyword>
<dbReference type="GO" id="GO:0016973">
    <property type="term" value="P:poly(A)+ mRNA export from nucleus"/>
    <property type="evidence" value="ECO:0007669"/>
    <property type="project" value="EnsemblFungi"/>
</dbReference>
<keyword evidence="3" id="KW-0805">Transcription regulation</keyword>
<evidence type="ECO:0000313" key="5">
    <source>
        <dbReference type="Proteomes" id="UP000005666"/>
    </source>
</evidence>
<dbReference type="GO" id="GO:0006368">
    <property type="term" value="P:transcription elongation by RNA polymerase II"/>
    <property type="evidence" value="ECO:0007669"/>
    <property type="project" value="UniProtKB-UniRule"/>
</dbReference>
<dbReference type="GO" id="GO:0005643">
    <property type="term" value="C:nuclear pore"/>
    <property type="evidence" value="ECO:0007669"/>
    <property type="project" value="UniProtKB-UniRule"/>
</dbReference>
<dbReference type="InterPro" id="IPR018783">
    <property type="entry name" value="TF_ENY2"/>
</dbReference>
<dbReference type="GO" id="GO:0000932">
    <property type="term" value="C:P-body"/>
    <property type="evidence" value="ECO:0007669"/>
    <property type="project" value="UniProtKB-SubCell"/>
</dbReference>
<gene>
    <name evidence="4" type="primary">TPHA0M01620</name>
    <name evidence="3" type="synonym">SUS1</name>
    <name evidence="4" type="ordered locus">TPHA_0M01620</name>
</gene>
<organism evidence="4 5">
    <name type="scientific">Tetrapisispora phaffii (strain ATCC 24235 / CBS 4417 / NBRC 1672 / NRRL Y-8282 / UCD 70-5)</name>
    <name type="common">Yeast</name>
    <name type="synonym">Fabospora phaffii</name>
    <dbReference type="NCBI Taxonomy" id="1071381"/>
    <lineage>
        <taxon>Eukaryota</taxon>
        <taxon>Fungi</taxon>
        <taxon>Dikarya</taxon>
        <taxon>Ascomycota</taxon>
        <taxon>Saccharomycotina</taxon>
        <taxon>Saccharomycetes</taxon>
        <taxon>Saccharomycetales</taxon>
        <taxon>Saccharomycetaceae</taxon>
        <taxon>Tetrapisispora</taxon>
    </lineage>
</organism>
<keyword evidence="3" id="KW-0963">Cytoplasm</keyword>
<dbReference type="Pfam" id="PF10163">
    <property type="entry name" value="EnY2"/>
    <property type="match status" value="1"/>
</dbReference>
<dbReference type="GO" id="GO:0000124">
    <property type="term" value="C:SAGA complex"/>
    <property type="evidence" value="ECO:0007669"/>
    <property type="project" value="UniProtKB-UniRule"/>
</dbReference>
<dbReference type="GeneID" id="11531985"/>
<keyword evidence="2 3" id="KW-0811">Translocation</keyword>
<dbReference type="GO" id="GO:0000973">
    <property type="term" value="P:post-transcriptional tethering of RNA polymerase II gene DNA at nuclear periphery"/>
    <property type="evidence" value="ECO:0007669"/>
    <property type="project" value="EnsemblFungi"/>
</dbReference>
<dbReference type="STRING" id="1071381.G8C0M2"/>
<keyword evidence="5" id="KW-1185">Reference proteome</keyword>
<comment type="function">
    <text evidence="3">Involved in mRNA export coupled transcription activation by association with both the TREX-2 and the SAGA complexes. At the promoters, SAGA is required for recruitment of the basal transcription machinery. It influences RNA polymerase II transcriptional activity through different activities such as TBP interaction and promoter selectivity, interaction with transcription activators, and chromatin modification through histone acetylation and deubiquitination. Within the SAGA complex, participates to a subcomplex required for deubiquitination of H2B and for the maintenance of steady-state H3 methylation levels. The TREX-2 complex functions in docking export-competent ribonucleoprotein particles (mRNPs) to the nuclear entrance of the nuclear pore complex (nuclear basket). TREX-2 participates in mRNA export and accurate chromatin positioning in the nucleus by tethering genes to the nuclear periphery. May also be involved in cytoplasmic mRNA decay by interaction with components of P-bodies.</text>
</comment>
<protein>
    <recommendedName>
        <fullName evidence="3">Transcription and mRNA export factor SUS1</fullName>
    </recommendedName>
</protein>
<dbReference type="KEGG" id="tpf:TPHA_0M01620"/>
<dbReference type="GO" id="GO:0070390">
    <property type="term" value="C:transcription export complex 2"/>
    <property type="evidence" value="ECO:0007669"/>
    <property type="project" value="UniProtKB-UniRule"/>
</dbReference>
<dbReference type="EMBL" id="HE612868">
    <property type="protein sequence ID" value="CCE65737.1"/>
    <property type="molecule type" value="Genomic_DNA"/>
</dbReference>
<comment type="similarity">
    <text evidence="3">Belongs to the ENY2 family.</text>
</comment>
<comment type="subunit">
    <text evidence="3">Component of the nuclear pore complex (NPC)-associated TREX-2 complex (transcription and export complex 2), composed of at least SUS1, SAC3, THP1, SEM1, and CDC31. TREX-2 contains 2 SUS1 chains. The TREX-2 complex interacts with the nucleoporin NUP1. Component of the 1.8 MDa SAGA transcription coactivator-HAT complex. SAGA is built of 5 distinct domains with specialized functions. Within the SAGA complex, SUS1, SGF11, SGF73 and UBP8 form an additional subcomplex of SAGA called the DUB module (deubiquitination module). Interacts directly with THP1, SAC3, SGF11, and with the RNA polymerase II.</text>
</comment>
<dbReference type="HOGENOM" id="CLU_134052_2_1_1"/>
<evidence type="ECO:0000313" key="4">
    <source>
        <dbReference type="EMBL" id="CCE65737.1"/>
    </source>
</evidence>
<dbReference type="GO" id="GO:0071028">
    <property type="term" value="P:nuclear mRNA surveillance"/>
    <property type="evidence" value="ECO:0007669"/>
    <property type="project" value="EnsemblFungi"/>
</dbReference>